<comment type="caution">
    <text evidence="6">The sequence shown here is derived from an EMBL/GenBank/DDBJ whole genome shotgun (WGS) entry which is preliminary data.</text>
</comment>
<comment type="cofactor">
    <cofactor evidence="1">
        <name>Zn(2+)</name>
        <dbReference type="ChEBI" id="CHEBI:29105"/>
    </cofactor>
</comment>
<dbReference type="PIRSF" id="PIRSF039012">
    <property type="entry name" value="ASP"/>
    <property type="match status" value="1"/>
</dbReference>
<dbReference type="EMBL" id="JACSQB010000079">
    <property type="protein sequence ID" value="MBD8047561.1"/>
    <property type="molecule type" value="Genomic_DNA"/>
</dbReference>
<evidence type="ECO:0000256" key="2">
    <source>
        <dbReference type="ARBA" id="ARBA00022723"/>
    </source>
</evidence>
<dbReference type="RefSeq" id="WP_191740528.1">
    <property type="nucleotide sequence ID" value="NZ_JACSQB010000079.1"/>
</dbReference>
<evidence type="ECO:0000313" key="7">
    <source>
        <dbReference type="Proteomes" id="UP000627166"/>
    </source>
</evidence>
<keyword evidence="4" id="KW-0862">Zinc</keyword>
<gene>
    <name evidence="6" type="ORF">H9637_11010</name>
</gene>
<feature type="domain" description="Succinylglutamate desuccinylase/Aspartoacylase catalytic" evidence="5">
    <location>
        <begin position="42"/>
        <end position="227"/>
    </location>
</feature>
<evidence type="ECO:0000256" key="1">
    <source>
        <dbReference type="ARBA" id="ARBA00001947"/>
    </source>
</evidence>
<evidence type="ECO:0000313" key="6">
    <source>
        <dbReference type="EMBL" id="MBD8047561.1"/>
    </source>
</evidence>
<dbReference type="Pfam" id="PF24827">
    <property type="entry name" value="AstE_AspA_cat"/>
    <property type="match status" value="1"/>
</dbReference>
<keyword evidence="3" id="KW-0378">Hydrolase</keyword>
<evidence type="ECO:0000256" key="3">
    <source>
        <dbReference type="ARBA" id="ARBA00022801"/>
    </source>
</evidence>
<dbReference type="Proteomes" id="UP000627166">
    <property type="component" value="Unassembled WGS sequence"/>
</dbReference>
<dbReference type="PANTHER" id="PTHR37326:SF1">
    <property type="entry name" value="BLL3975 PROTEIN"/>
    <property type="match status" value="1"/>
</dbReference>
<dbReference type="Gene3D" id="3.40.630.10">
    <property type="entry name" value="Zn peptidases"/>
    <property type="match status" value="1"/>
</dbReference>
<evidence type="ECO:0000259" key="5">
    <source>
        <dbReference type="Pfam" id="PF24827"/>
    </source>
</evidence>
<protein>
    <submittedName>
        <fullName evidence="6">Succinylglutamate desuccinylase/aspartoacylase family protein</fullName>
    </submittedName>
</protein>
<keyword evidence="2" id="KW-0479">Metal-binding</keyword>
<dbReference type="InterPro" id="IPR043795">
    <property type="entry name" value="N-alpha-Ac-DABA-like"/>
</dbReference>
<dbReference type="CDD" id="cd06254">
    <property type="entry name" value="M14_ASTE_ASPA-like"/>
    <property type="match status" value="1"/>
</dbReference>
<name>A0ABR8YUD6_9CLOT</name>
<proteinExistence type="predicted"/>
<organism evidence="6 7">
    <name type="scientific">Clostridium faecium</name>
    <dbReference type="NCBI Taxonomy" id="2762223"/>
    <lineage>
        <taxon>Bacteria</taxon>
        <taxon>Bacillati</taxon>
        <taxon>Bacillota</taxon>
        <taxon>Clostridia</taxon>
        <taxon>Eubacteriales</taxon>
        <taxon>Clostridiaceae</taxon>
        <taxon>Clostridium</taxon>
    </lineage>
</organism>
<reference evidence="6 7" key="1">
    <citation type="submission" date="2020-08" db="EMBL/GenBank/DDBJ databases">
        <title>A Genomic Blueprint of the Chicken Gut Microbiome.</title>
        <authorList>
            <person name="Gilroy R."/>
            <person name="Ravi A."/>
            <person name="Getino M."/>
            <person name="Pursley I."/>
            <person name="Horton D.L."/>
            <person name="Alikhan N.-F."/>
            <person name="Baker D."/>
            <person name="Gharbi K."/>
            <person name="Hall N."/>
            <person name="Watson M."/>
            <person name="Adriaenssens E.M."/>
            <person name="Foster-Nyarko E."/>
            <person name="Jarju S."/>
            <person name="Secka A."/>
            <person name="Antonio M."/>
            <person name="Oren A."/>
            <person name="Chaudhuri R."/>
            <person name="La Ragione R.M."/>
            <person name="Hildebrand F."/>
            <person name="Pallen M.J."/>
        </authorList>
    </citation>
    <scope>NUCLEOTIDE SEQUENCE [LARGE SCALE GENOMIC DNA]</scope>
    <source>
        <strain evidence="6 7">N37</strain>
    </source>
</reference>
<keyword evidence="7" id="KW-1185">Reference proteome</keyword>
<sequence length="319" mass="35481">MRTYKVEELFNEYDITKKQGFLEVAHTEIRLPFTLISGKQKGKTILITAGVHGAEYVGIETSKNLSRIIEPKDVTGRIIIIHTVNCSGFRERLSAVTAEDGENLNRIFPGDERGNISQRLAHFILTSLSKKVDFYIDMHGADLHGNIRPLVFYPVAVDKEVSKIAKEAAQASGFPYLVASTAKNGSYSRAALEGTPSILTELGGMGIWSKEEVDSYTDKILNVLDYLQIHRTNSSEDMDITYFEPVNEILSKEEGFWYPFFKTGDGIKKGEKIGEIKDVFDNLLGEYHSPTDGIVLYQTVALSVKAEGFLSAISAIEKV</sequence>
<dbReference type="PANTHER" id="PTHR37326">
    <property type="entry name" value="BLL3975 PROTEIN"/>
    <property type="match status" value="1"/>
</dbReference>
<dbReference type="SUPFAM" id="SSF53187">
    <property type="entry name" value="Zn-dependent exopeptidases"/>
    <property type="match status" value="1"/>
</dbReference>
<accession>A0ABR8YUD6</accession>
<dbReference type="InterPro" id="IPR053138">
    <property type="entry name" value="N-alpha-Ac-DABA_deacetylase"/>
</dbReference>
<dbReference type="InterPro" id="IPR055438">
    <property type="entry name" value="AstE_AspA_cat"/>
</dbReference>
<evidence type="ECO:0000256" key="4">
    <source>
        <dbReference type="ARBA" id="ARBA00022833"/>
    </source>
</evidence>